<reference evidence="2" key="1">
    <citation type="submission" date="2022-11" db="UniProtKB">
        <authorList>
            <consortium name="WormBaseParasite"/>
        </authorList>
    </citation>
    <scope>IDENTIFICATION</scope>
</reference>
<accession>A0AC34PWM4</accession>
<name>A0AC34PWM4_9BILA</name>
<evidence type="ECO:0000313" key="1">
    <source>
        <dbReference type="Proteomes" id="UP000887576"/>
    </source>
</evidence>
<proteinExistence type="predicted"/>
<evidence type="ECO:0000313" key="2">
    <source>
        <dbReference type="WBParaSite" id="JU765_v2.g10653.t1"/>
    </source>
</evidence>
<sequence>MDKRGFILKLLSLLCISVIIVTAIIVEGIRFNSDDRFGIFSSTTNRMPVILTCGIPCRIAEAFLHSICVIYVLTMTMLFVIISTAVSTEATAVANDIKKYPTSQGLDHLIYRYQSVERSSKVLDKIYSPFILSLTVFSATSIIFCLRRKSKVMITENEIGGANVLTSMIIFVMSMSALLIFAIYLNDQLEEFHASAHRVSDYSQTDFFCVTSIKLLSFMLRLSDNRERIKCGGIFIITKQSIITLILFFVLIGFCFFAIDEGCLNLV</sequence>
<dbReference type="Proteomes" id="UP000887576">
    <property type="component" value="Unplaced"/>
</dbReference>
<organism evidence="1 2">
    <name type="scientific">Panagrolaimus sp. JU765</name>
    <dbReference type="NCBI Taxonomy" id="591449"/>
    <lineage>
        <taxon>Eukaryota</taxon>
        <taxon>Metazoa</taxon>
        <taxon>Ecdysozoa</taxon>
        <taxon>Nematoda</taxon>
        <taxon>Chromadorea</taxon>
        <taxon>Rhabditida</taxon>
        <taxon>Tylenchina</taxon>
        <taxon>Panagrolaimomorpha</taxon>
        <taxon>Panagrolaimoidea</taxon>
        <taxon>Panagrolaimidae</taxon>
        <taxon>Panagrolaimus</taxon>
    </lineage>
</organism>
<dbReference type="WBParaSite" id="JU765_v2.g10653.t1">
    <property type="protein sequence ID" value="JU765_v2.g10653.t1"/>
    <property type="gene ID" value="JU765_v2.g10653"/>
</dbReference>
<protein>
    <submittedName>
        <fullName evidence="2">Uncharacterized protein</fullName>
    </submittedName>
</protein>